<sequence length="58" mass="6863">MMSAIPSFDLEYNIITRPILWSLFCSFQSLFSFSDVYFYYVEASIIRRDLGGKDMLTY</sequence>
<accession>A0A0A9DN46</accession>
<organism evidence="1">
    <name type="scientific">Arundo donax</name>
    <name type="common">Giant reed</name>
    <name type="synonym">Donax arundinaceus</name>
    <dbReference type="NCBI Taxonomy" id="35708"/>
    <lineage>
        <taxon>Eukaryota</taxon>
        <taxon>Viridiplantae</taxon>
        <taxon>Streptophyta</taxon>
        <taxon>Embryophyta</taxon>
        <taxon>Tracheophyta</taxon>
        <taxon>Spermatophyta</taxon>
        <taxon>Magnoliopsida</taxon>
        <taxon>Liliopsida</taxon>
        <taxon>Poales</taxon>
        <taxon>Poaceae</taxon>
        <taxon>PACMAD clade</taxon>
        <taxon>Arundinoideae</taxon>
        <taxon>Arundineae</taxon>
        <taxon>Arundo</taxon>
    </lineage>
</organism>
<dbReference type="AlphaFoldDB" id="A0A0A9DN46"/>
<proteinExistence type="predicted"/>
<name>A0A0A9DN46_ARUDO</name>
<dbReference type="EMBL" id="GBRH01210820">
    <property type="protein sequence ID" value="JAD87075.1"/>
    <property type="molecule type" value="Transcribed_RNA"/>
</dbReference>
<reference evidence="1" key="1">
    <citation type="submission" date="2014-09" db="EMBL/GenBank/DDBJ databases">
        <authorList>
            <person name="Magalhaes I.L.F."/>
            <person name="Oliveira U."/>
            <person name="Santos F.R."/>
            <person name="Vidigal T.H.D.A."/>
            <person name="Brescovit A.D."/>
            <person name="Santos A.J."/>
        </authorList>
    </citation>
    <scope>NUCLEOTIDE SEQUENCE</scope>
    <source>
        <tissue evidence="1">Shoot tissue taken approximately 20 cm above the soil surface</tissue>
    </source>
</reference>
<reference evidence="1" key="2">
    <citation type="journal article" date="2015" name="Data Brief">
        <title>Shoot transcriptome of the giant reed, Arundo donax.</title>
        <authorList>
            <person name="Barrero R.A."/>
            <person name="Guerrero F.D."/>
            <person name="Moolhuijzen P."/>
            <person name="Goolsby J.A."/>
            <person name="Tidwell J."/>
            <person name="Bellgard S.E."/>
            <person name="Bellgard M.I."/>
        </authorList>
    </citation>
    <scope>NUCLEOTIDE SEQUENCE</scope>
    <source>
        <tissue evidence="1">Shoot tissue taken approximately 20 cm above the soil surface</tissue>
    </source>
</reference>
<evidence type="ECO:0000313" key="1">
    <source>
        <dbReference type="EMBL" id="JAD87075.1"/>
    </source>
</evidence>
<protein>
    <submittedName>
        <fullName evidence="1">Uncharacterized protein</fullName>
    </submittedName>
</protein>